<feature type="compositionally biased region" description="Polar residues" evidence="1">
    <location>
        <begin position="325"/>
        <end position="336"/>
    </location>
</feature>
<name>A0A2U3DY28_PURLI</name>
<evidence type="ECO:0000313" key="2">
    <source>
        <dbReference type="EMBL" id="KAK4090259.1"/>
    </source>
</evidence>
<dbReference type="Proteomes" id="UP001287286">
    <property type="component" value="Unassembled WGS sequence"/>
</dbReference>
<protein>
    <submittedName>
        <fullName evidence="3">Uncharacterized protein</fullName>
    </submittedName>
</protein>
<reference evidence="3" key="1">
    <citation type="submission" date="2015-05" db="EMBL/GenBank/DDBJ databases">
        <authorList>
            <person name="Wang D.B."/>
            <person name="Wang M."/>
        </authorList>
    </citation>
    <scope>NUCLEOTIDE SEQUENCE</scope>
    <source>
        <strain evidence="3">36-1</strain>
    </source>
</reference>
<feature type="compositionally biased region" description="Low complexity" evidence="1">
    <location>
        <begin position="205"/>
        <end position="218"/>
    </location>
</feature>
<feature type="region of interest" description="Disordered" evidence="1">
    <location>
        <begin position="1"/>
        <end position="132"/>
    </location>
</feature>
<reference evidence="2 5" key="4">
    <citation type="journal article" date="2024" name="Microbiol. Resour. Announc.">
        <title>Genome annotations for the ascomycete fungi Trichoderma harzianum, Trichoderma aggressivum, and Purpureocillium lilacinum.</title>
        <authorList>
            <person name="Beijen E.P.W."/>
            <person name="Ohm R.A."/>
        </authorList>
    </citation>
    <scope>NUCLEOTIDE SEQUENCE [LARGE SCALE GENOMIC DNA]</scope>
    <source>
        <strain evidence="2 5">CBS 150709</strain>
    </source>
</reference>
<dbReference type="Proteomes" id="UP000245956">
    <property type="component" value="Unassembled WGS sequence"/>
</dbReference>
<comment type="caution">
    <text evidence="3">The sequence shown here is derived from an EMBL/GenBank/DDBJ whole genome shotgun (WGS) entry which is preliminary data.</text>
</comment>
<feature type="region of interest" description="Disordered" evidence="1">
    <location>
        <begin position="166"/>
        <end position="255"/>
    </location>
</feature>
<evidence type="ECO:0000313" key="3">
    <source>
        <dbReference type="EMBL" id="PWI67142.1"/>
    </source>
</evidence>
<sequence>MSGSGYNDPEKLAAAQELARSFKSGGDSKHRRGNAPGRTAAPKRAPQPTQKRPVIQNPQPSNVLGPPPPSQRQYGGLGRFGDPSANYGQPPVLGNSAADFLRRVDDKAPAKSVNKAPAVEQGPGDTNSCPPATQIANPTCIFKEQKPEDAQPGSVLDTFFFLVNGGKLPDEKQKPEVESTEDSTEQSRPVEKSTTAGQDLIAVSTAGTAKTGATPTAACQPSATEPGGSVQKVGRSETPTTRLVDTKLSPQAPSFVPNQMLQSSAESLANTAVASAAGQNLDWNSQSFASNTMGETAINPASFNIPAPPMNPFLSTSGPPRVPQAQAQHITVTGSPSARPAKTKETGRGLQSSRWAT</sequence>
<feature type="compositionally biased region" description="Basic and acidic residues" evidence="1">
    <location>
        <begin position="100"/>
        <end position="109"/>
    </location>
</feature>
<evidence type="ECO:0000313" key="4">
    <source>
        <dbReference type="Proteomes" id="UP000245956"/>
    </source>
</evidence>
<feature type="region of interest" description="Disordered" evidence="1">
    <location>
        <begin position="299"/>
        <end position="357"/>
    </location>
</feature>
<gene>
    <name evidence="3" type="ORF">PCL_04304</name>
    <name evidence="2" type="ORF">Purlil1_5430</name>
</gene>
<dbReference type="EMBL" id="JAWRVI010000016">
    <property type="protein sequence ID" value="KAK4090259.1"/>
    <property type="molecule type" value="Genomic_DNA"/>
</dbReference>
<organism evidence="3 4">
    <name type="scientific">Purpureocillium lilacinum</name>
    <name type="common">Paecilomyces lilacinus</name>
    <dbReference type="NCBI Taxonomy" id="33203"/>
    <lineage>
        <taxon>Eukaryota</taxon>
        <taxon>Fungi</taxon>
        <taxon>Dikarya</taxon>
        <taxon>Ascomycota</taxon>
        <taxon>Pezizomycotina</taxon>
        <taxon>Sordariomycetes</taxon>
        <taxon>Hypocreomycetidae</taxon>
        <taxon>Hypocreales</taxon>
        <taxon>Ophiocordycipitaceae</taxon>
        <taxon>Purpureocillium</taxon>
    </lineage>
</organism>
<keyword evidence="5" id="KW-1185">Reference proteome</keyword>
<feature type="compositionally biased region" description="Basic and acidic residues" evidence="1">
    <location>
        <begin position="168"/>
        <end position="177"/>
    </location>
</feature>
<evidence type="ECO:0000256" key="1">
    <source>
        <dbReference type="SAM" id="MobiDB-lite"/>
    </source>
</evidence>
<accession>A0A2U3DY28</accession>
<dbReference type="AlphaFoldDB" id="A0A2U3DY28"/>
<feature type="compositionally biased region" description="Polar residues" evidence="1">
    <location>
        <begin position="237"/>
        <end position="255"/>
    </location>
</feature>
<reference evidence="2" key="3">
    <citation type="submission" date="2023-11" db="EMBL/GenBank/DDBJ databases">
        <authorList>
            <person name="Beijen E."/>
            <person name="Ohm R.A."/>
        </authorList>
    </citation>
    <scope>NUCLEOTIDE SEQUENCE</scope>
    <source>
        <strain evidence="2">CBS 150709</strain>
    </source>
</reference>
<evidence type="ECO:0000313" key="5">
    <source>
        <dbReference type="Proteomes" id="UP001287286"/>
    </source>
</evidence>
<proteinExistence type="predicted"/>
<dbReference type="EMBL" id="LCWV01000020">
    <property type="protein sequence ID" value="PWI67142.1"/>
    <property type="molecule type" value="Genomic_DNA"/>
</dbReference>
<reference evidence="3 4" key="2">
    <citation type="journal article" date="2016" name="Front. Microbiol.">
        <title>Genome and transcriptome sequences reveal the specific parasitism of the nematophagous Purpureocillium lilacinum 36-1.</title>
        <authorList>
            <person name="Xie J."/>
            <person name="Li S."/>
            <person name="Mo C."/>
            <person name="Xiao X."/>
            <person name="Peng D."/>
            <person name="Wang G."/>
            <person name="Xiao Y."/>
        </authorList>
    </citation>
    <scope>NUCLEOTIDE SEQUENCE [LARGE SCALE GENOMIC DNA]</scope>
    <source>
        <strain evidence="3 4">36-1</strain>
    </source>
</reference>